<sequence>MGPDIHFDMMMNRHAELRADAARYRRVREAQAASKSRSRGERNRALGFLRKFSAA</sequence>
<comment type="caution">
    <text evidence="1">The sequence shown here is derived from an EMBL/GenBank/DDBJ whole genome shotgun (WGS) entry which is preliminary data.</text>
</comment>
<evidence type="ECO:0000313" key="2">
    <source>
        <dbReference type="Proteomes" id="UP000634476"/>
    </source>
</evidence>
<name>A0A8J3T8W8_9ACTN</name>
<evidence type="ECO:0000313" key="1">
    <source>
        <dbReference type="EMBL" id="GII03064.1"/>
    </source>
</evidence>
<dbReference type="AlphaFoldDB" id="A0A8J3T8W8"/>
<protein>
    <submittedName>
        <fullName evidence="1">Uncharacterized protein</fullName>
    </submittedName>
</protein>
<keyword evidence="2" id="KW-1185">Reference proteome</keyword>
<organism evidence="1 2">
    <name type="scientific">Planobispora takensis</name>
    <dbReference type="NCBI Taxonomy" id="1367882"/>
    <lineage>
        <taxon>Bacteria</taxon>
        <taxon>Bacillati</taxon>
        <taxon>Actinomycetota</taxon>
        <taxon>Actinomycetes</taxon>
        <taxon>Streptosporangiales</taxon>
        <taxon>Streptosporangiaceae</taxon>
        <taxon>Planobispora</taxon>
    </lineage>
</organism>
<dbReference type="RefSeq" id="WP_203877365.1">
    <property type="nucleotide sequence ID" value="NZ_BOOK01000036.1"/>
</dbReference>
<gene>
    <name evidence="1" type="ORF">Pta02_50720</name>
</gene>
<dbReference type="Proteomes" id="UP000634476">
    <property type="component" value="Unassembled WGS sequence"/>
</dbReference>
<dbReference type="EMBL" id="BOOK01000036">
    <property type="protein sequence ID" value="GII03064.1"/>
    <property type="molecule type" value="Genomic_DNA"/>
</dbReference>
<proteinExistence type="predicted"/>
<reference evidence="1" key="1">
    <citation type="submission" date="2021-01" db="EMBL/GenBank/DDBJ databases">
        <title>Whole genome shotgun sequence of Planobispora takensis NBRC 109077.</title>
        <authorList>
            <person name="Komaki H."/>
            <person name="Tamura T."/>
        </authorList>
    </citation>
    <scope>NUCLEOTIDE SEQUENCE</scope>
    <source>
        <strain evidence="1">NBRC 109077</strain>
    </source>
</reference>
<accession>A0A8J3T8W8</accession>